<dbReference type="Pfam" id="PF04055">
    <property type="entry name" value="Radical_SAM"/>
    <property type="match status" value="1"/>
</dbReference>
<dbReference type="CDD" id="cd21109">
    <property type="entry name" value="SPASM"/>
    <property type="match status" value="1"/>
</dbReference>
<dbReference type="GO" id="GO:0051536">
    <property type="term" value="F:iron-sulfur cluster binding"/>
    <property type="evidence" value="ECO:0007669"/>
    <property type="project" value="UniProtKB-KW"/>
</dbReference>
<organism evidence="7 8">
    <name type="scientific">Flavobacterium urocaniciphilum</name>
    <dbReference type="NCBI Taxonomy" id="1299341"/>
    <lineage>
        <taxon>Bacteria</taxon>
        <taxon>Pseudomonadati</taxon>
        <taxon>Bacteroidota</taxon>
        <taxon>Flavobacteriia</taxon>
        <taxon>Flavobacteriales</taxon>
        <taxon>Flavobacteriaceae</taxon>
        <taxon>Flavobacterium</taxon>
    </lineage>
</organism>
<protein>
    <submittedName>
        <fullName evidence="7">Radical SAM superfamily enzyme, MoaA/NifB/PqqE/SkfB family</fullName>
    </submittedName>
</protein>
<keyword evidence="4" id="KW-0408">Iron</keyword>
<keyword evidence="8" id="KW-1185">Reference proteome</keyword>
<dbReference type="CDD" id="cd01335">
    <property type="entry name" value="Radical_SAM"/>
    <property type="match status" value="1"/>
</dbReference>
<dbReference type="SUPFAM" id="SSF102114">
    <property type="entry name" value="Radical SAM enzymes"/>
    <property type="match status" value="1"/>
</dbReference>
<keyword evidence="3" id="KW-0479">Metal-binding</keyword>
<dbReference type="STRING" id="1299341.SAMN05444005_10724"/>
<evidence type="ECO:0000256" key="1">
    <source>
        <dbReference type="ARBA" id="ARBA00001966"/>
    </source>
</evidence>
<name>A0A1H9DFX5_9FLAO</name>
<evidence type="ECO:0000256" key="5">
    <source>
        <dbReference type="ARBA" id="ARBA00023014"/>
    </source>
</evidence>
<evidence type="ECO:0000259" key="6">
    <source>
        <dbReference type="PROSITE" id="PS51918"/>
    </source>
</evidence>
<dbReference type="SFLD" id="SFLDS00029">
    <property type="entry name" value="Radical_SAM"/>
    <property type="match status" value="1"/>
</dbReference>
<dbReference type="InterPro" id="IPR050377">
    <property type="entry name" value="Radical_SAM_PqqE_MftC-like"/>
</dbReference>
<dbReference type="EMBL" id="FOEI01000007">
    <property type="protein sequence ID" value="SEQ12374.1"/>
    <property type="molecule type" value="Genomic_DNA"/>
</dbReference>
<dbReference type="GO" id="GO:0003824">
    <property type="term" value="F:catalytic activity"/>
    <property type="evidence" value="ECO:0007669"/>
    <property type="project" value="InterPro"/>
</dbReference>
<dbReference type="PANTHER" id="PTHR11228">
    <property type="entry name" value="RADICAL SAM DOMAIN PROTEIN"/>
    <property type="match status" value="1"/>
</dbReference>
<dbReference type="Gene3D" id="3.20.20.70">
    <property type="entry name" value="Aldolase class I"/>
    <property type="match status" value="1"/>
</dbReference>
<sequence length="359" mass="40992">MINTILKKVNQKVLPKNYFFSPDWIVLGVNNVCNLHCKMCDVGTKTLDTNFAQNLIGTHPLNMPLELIKKIIDQMALYYPNSKLGYAFTEPLVYPHLQESLEYAKNKKIKTTITTNALTLKQNASKLINGGLSDLFISLDGPQEIHNEIRGHTKSFQKAVDGIEEILRINPKQSISVFCVITEWNIGFLEEFVRFFKGFPLKQIGFMHTNFTTQSIADSHNLIWKSKYEATASNIEEINIDNYNLDLLWEEINTIKKVKNNFPISFSPEIESKEKLFEFYLKPEKKIGKICNDVFSNIMIKSDGSVIPAHGRCYNLTLGNLYSENLKQIWNSTVLNNFREDLINNGGQLPACSRCCSAF</sequence>
<evidence type="ECO:0000256" key="4">
    <source>
        <dbReference type="ARBA" id="ARBA00023004"/>
    </source>
</evidence>
<evidence type="ECO:0000256" key="3">
    <source>
        <dbReference type="ARBA" id="ARBA00022723"/>
    </source>
</evidence>
<dbReference type="InterPro" id="IPR058240">
    <property type="entry name" value="rSAM_sf"/>
</dbReference>
<dbReference type="InterPro" id="IPR023885">
    <property type="entry name" value="4Fe4S-binding_SPASM_dom"/>
</dbReference>
<feature type="domain" description="Radical SAM core" evidence="6">
    <location>
        <begin position="19"/>
        <end position="241"/>
    </location>
</feature>
<accession>A0A1H9DFX5</accession>
<evidence type="ECO:0000256" key="2">
    <source>
        <dbReference type="ARBA" id="ARBA00022691"/>
    </source>
</evidence>
<dbReference type="PROSITE" id="PS51918">
    <property type="entry name" value="RADICAL_SAM"/>
    <property type="match status" value="1"/>
</dbReference>
<reference evidence="7 8" key="1">
    <citation type="submission" date="2016-10" db="EMBL/GenBank/DDBJ databases">
        <authorList>
            <person name="de Groot N.N."/>
        </authorList>
    </citation>
    <scope>NUCLEOTIDE SEQUENCE [LARGE SCALE GENOMIC DNA]</scope>
    <source>
        <strain evidence="7 8">DSM 27078</strain>
    </source>
</reference>
<dbReference type="Proteomes" id="UP000198648">
    <property type="component" value="Unassembled WGS sequence"/>
</dbReference>
<dbReference type="PANTHER" id="PTHR11228:SF7">
    <property type="entry name" value="PQQA PEPTIDE CYCLASE"/>
    <property type="match status" value="1"/>
</dbReference>
<dbReference type="SFLD" id="SFLDG01067">
    <property type="entry name" value="SPASM/twitch_domain_containing"/>
    <property type="match status" value="1"/>
</dbReference>
<keyword evidence="5" id="KW-0411">Iron-sulfur</keyword>
<keyword evidence="2" id="KW-0949">S-adenosyl-L-methionine</keyword>
<dbReference type="RefSeq" id="WP_091469266.1">
    <property type="nucleotide sequence ID" value="NZ_FOEI01000007.1"/>
</dbReference>
<evidence type="ECO:0000313" key="7">
    <source>
        <dbReference type="EMBL" id="SEQ12374.1"/>
    </source>
</evidence>
<dbReference type="AlphaFoldDB" id="A0A1H9DFX5"/>
<dbReference type="InterPro" id="IPR013785">
    <property type="entry name" value="Aldolase_TIM"/>
</dbReference>
<comment type="cofactor">
    <cofactor evidence="1">
        <name>[4Fe-4S] cluster</name>
        <dbReference type="ChEBI" id="CHEBI:49883"/>
    </cofactor>
</comment>
<gene>
    <name evidence="7" type="ORF">SAMN05444005_10724</name>
</gene>
<dbReference type="GO" id="GO:0046872">
    <property type="term" value="F:metal ion binding"/>
    <property type="evidence" value="ECO:0007669"/>
    <property type="project" value="UniProtKB-KW"/>
</dbReference>
<evidence type="ECO:0000313" key="8">
    <source>
        <dbReference type="Proteomes" id="UP000198648"/>
    </source>
</evidence>
<proteinExistence type="predicted"/>
<dbReference type="InterPro" id="IPR007197">
    <property type="entry name" value="rSAM"/>
</dbReference>
<dbReference type="Pfam" id="PF13186">
    <property type="entry name" value="SPASM"/>
    <property type="match status" value="1"/>
</dbReference>
<dbReference type="OrthoDB" id="7021155at2"/>